<accession>A0ABP7TBF7</accession>
<protein>
    <recommendedName>
        <fullName evidence="4">Secreted protein</fullName>
    </recommendedName>
</protein>
<evidence type="ECO:0000256" key="1">
    <source>
        <dbReference type="SAM" id="SignalP"/>
    </source>
</evidence>
<reference evidence="3" key="1">
    <citation type="journal article" date="2019" name="Int. J. Syst. Evol. Microbiol.">
        <title>The Global Catalogue of Microorganisms (GCM) 10K type strain sequencing project: providing services to taxonomists for standard genome sequencing and annotation.</title>
        <authorList>
            <consortium name="The Broad Institute Genomics Platform"/>
            <consortium name="The Broad Institute Genome Sequencing Center for Infectious Disease"/>
            <person name="Wu L."/>
            <person name="Ma J."/>
        </authorList>
    </citation>
    <scope>NUCLEOTIDE SEQUENCE [LARGE SCALE GENOMIC DNA]</scope>
    <source>
        <strain evidence="3">JCM 17342</strain>
    </source>
</reference>
<dbReference type="EMBL" id="BAABAL010000018">
    <property type="protein sequence ID" value="GAA4023459.1"/>
    <property type="molecule type" value="Genomic_DNA"/>
</dbReference>
<gene>
    <name evidence="2" type="ORF">GCM10022247_54770</name>
</gene>
<evidence type="ECO:0000313" key="2">
    <source>
        <dbReference type="EMBL" id="GAA4023459.1"/>
    </source>
</evidence>
<evidence type="ECO:0008006" key="4">
    <source>
        <dbReference type="Google" id="ProtNLM"/>
    </source>
</evidence>
<proteinExistence type="predicted"/>
<sequence>MRARRVLPVIATGLALAGGLAAPIAAQAAPAGCEPYVALYIDANLQRPVQGDGFCNKSYFDLASSAHDKVSSWSFTGNPGTRACLIDYSTGREIQLSDITIPPSRFASKNLESWANDRADAVRLC</sequence>
<keyword evidence="3" id="KW-1185">Reference proteome</keyword>
<feature type="signal peptide" evidence="1">
    <location>
        <begin position="1"/>
        <end position="28"/>
    </location>
</feature>
<comment type="caution">
    <text evidence="2">The sequence shown here is derived from an EMBL/GenBank/DDBJ whole genome shotgun (WGS) entry which is preliminary data.</text>
</comment>
<dbReference type="Proteomes" id="UP001501747">
    <property type="component" value="Unassembled WGS sequence"/>
</dbReference>
<evidence type="ECO:0000313" key="3">
    <source>
        <dbReference type="Proteomes" id="UP001501747"/>
    </source>
</evidence>
<feature type="chain" id="PRO_5045236117" description="Secreted protein" evidence="1">
    <location>
        <begin position="29"/>
        <end position="125"/>
    </location>
</feature>
<keyword evidence="1" id="KW-0732">Signal</keyword>
<name>A0ABP7TBF7_9PSEU</name>
<dbReference type="RefSeq" id="WP_344880569.1">
    <property type="nucleotide sequence ID" value="NZ_BAABAL010000018.1"/>
</dbReference>
<organism evidence="2 3">
    <name type="scientific">Allokutzneria multivorans</name>
    <dbReference type="NCBI Taxonomy" id="1142134"/>
    <lineage>
        <taxon>Bacteria</taxon>
        <taxon>Bacillati</taxon>
        <taxon>Actinomycetota</taxon>
        <taxon>Actinomycetes</taxon>
        <taxon>Pseudonocardiales</taxon>
        <taxon>Pseudonocardiaceae</taxon>
        <taxon>Allokutzneria</taxon>
    </lineage>
</organism>